<feature type="domain" description="ATPase AAA-type core" evidence="1">
    <location>
        <begin position="35"/>
        <end position="352"/>
    </location>
</feature>
<name>A0A495XHG1_9PSEU</name>
<dbReference type="EMBL" id="RBXR01000001">
    <property type="protein sequence ID" value="RKT73169.1"/>
    <property type="molecule type" value="Genomic_DNA"/>
</dbReference>
<evidence type="ECO:0000313" key="3">
    <source>
        <dbReference type="Proteomes" id="UP000272729"/>
    </source>
</evidence>
<dbReference type="Proteomes" id="UP000272729">
    <property type="component" value="Unassembled WGS sequence"/>
</dbReference>
<dbReference type="Gene3D" id="3.40.50.300">
    <property type="entry name" value="P-loop containing nucleotide triphosphate hydrolases"/>
    <property type="match status" value="1"/>
</dbReference>
<dbReference type="Pfam" id="PF13304">
    <property type="entry name" value="AAA_21"/>
    <property type="match status" value="1"/>
</dbReference>
<dbReference type="PANTHER" id="PTHR40396:SF1">
    <property type="entry name" value="ATPASE AAA-TYPE CORE DOMAIN-CONTAINING PROTEIN"/>
    <property type="match status" value="1"/>
</dbReference>
<dbReference type="SUPFAM" id="SSF52540">
    <property type="entry name" value="P-loop containing nucleoside triphosphate hydrolases"/>
    <property type="match status" value="1"/>
</dbReference>
<dbReference type="AlphaFoldDB" id="A0A495XHG1"/>
<accession>A0A495XHG1</accession>
<proteinExistence type="predicted"/>
<evidence type="ECO:0000313" key="2">
    <source>
        <dbReference type="EMBL" id="RKT73169.1"/>
    </source>
</evidence>
<gene>
    <name evidence="2" type="ORF">DFJ66_6497</name>
</gene>
<dbReference type="OrthoDB" id="9809324at2"/>
<sequence length="427" mass="47237">MLRSFRIGNHRSFRDEQELLLMPAYAKDRQVVPVAGVYGANASGKSNLLDGLKFMADAVRDSFGKWPAEGGVPRHPFRLDPGASELPSVFVVELMDEGVRYVYGFEVDDERVLSEWLYSYPEKRRRVIFERERDEVKFGSTVAELRGALDVLEGLLRPNALFLGLAAQTNLRPLLPVYRWFATKVVFRLAAPVVDEAEIVQLVLGDKSMADRLTGMVKVADFGIEALTIAVDVTSQRLFEMASQEPQPGSGVDRPGWLHRVKPSEFRVVLSHGESATLFELADESAGTRSWLALLPSVLRLLDDGGVLVIDEIDASLHPRLTAQLAALFRDERVNASGAQLIFTTHDPSLLSPALGADVLRRDEVWFVEKRAGGASELYPLSDFHPRKEGENLARRYLGGSYGAVPNLLEDDFVEAFAGRGDADATP</sequence>
<organism evidence="2 3">
    <name type="scientific">Saccharothrix variisporea</name>
    <dbReference type="NCBI Taxonomy" id="543527"/>
    <lineage>
        <taxon>Bacteria</taxon>
        <taxon>Bacillati</taxon>
        <taxon>Actinomycetota</taxon>
        <taxon>Actinomycetes</taxon>
        <taxon>Pseudonocardiales</taxon>
        <taxon>Pseudonocardiaceae</taxon>
        <taxon>Saccharothrix</taxon>
    </lineage>
</organism>
<reference evidence="2 3" key="1">
    <citation type="submission" date="2018-10" db="EMBL/GenBank/DDBJ databases">
        <title>Sequencing the genomes of 1000 actinobacteria strains.</title>
        <authorList>
            <person name="Klenk H.-P."/>
        </authorList>
    </citation>
    <scope>NUCLEOTIDE SEQUENCE [LARGE SCALE GENOMIC DNA]</scope>
    <source>
        <strain evidence="2 3">DSM 43911</strain>
    </source>
</reference>
<dbReference type="GO" id="GO:0016887">
    <property type="term" value="F:ATP hydrolysis activity"/>
    <property type="evidence" value="ECO:0007669"/>
    <property type="project" value="InterPro"/>
</dbReference>
<dbReference type="InterPro" id="IPR003959">
    <property type="entry name" value="ATPase_AAA_core"/>
</dbReference>
<evidence type="ECO:0000259" key="1">
    <source>
        <dbReference type="Pfam" id="PF13304"/>
    </source>
</evidence>
<dbReference type="RefSeq" id="WP_121226738.1">
    <property type="nucleotide sequence ID" value="NZ_JBIUBA010000039.1"/>
</dbReference>
<dbReference type="InterPro" id="IPR027417">
    <property type="entry name" value="P-loop_NTPase"/>
</dbReference>
<dbReference type="GO" id="GO:0005524">
    <property type="term" value="F:ATP binding"/>
    <property type="evidence" value="ECO:0007669"/>
    <property type="project" value="InterPro"/>
</dbReference>
<comment type="caution">
    <text evidence="2">The sequence shown here is derived from an EMBL/GenBank/DDBJ whole genome shotgun (WGS) entry which is preliminary data.</text>
</comment>
<dbReference type="PANTHER" id="PTHR40396">
    <property type="entry name" value="ATPASE-LIKE PROTEIN"/>
    <property type="match status" value="1"/>
</dbReference>
<protein>
    <recommendedName>
        <fullName evidence="1">ATPase AAA-type core domain-containing protein</fullName>
    </recommendedName>
</protein>
<keyword evidence="3" id="KW-1185">Reference proteome</keyword>